<proteinExistence type="predicted"/>
<feature type="compositionally biased region" description="Basic and acidic residues" evidence="1">
    <location>
        <begin position="58"/>
        <end position="73"/>
    </location>
</feature>
<gene>
    <name evidence="2" type="ORF">GCM10023338_11010</name>
</gene>
<dbReference type="RefSeq" id="WP_077925089.1">
    <property type="nucleotide sequence ID" value="NZ_BAABKE010000003.1"/>
</dbReference>
<name>A0ABP9MLU3_9GAMM</name>
<feature type="region of interest" description="Disordered" evidence="1">
    <location>
        <begin position="1"/>
        <end position="73"/>
    </location>
</feature>
<dbReference type="InterPro" id="IPR018636">
    <property type="entry name" value="DUF2058"/>
</dbReference>
<evidence type="ECO:0000256" key="1">
    <source>
        <dbReference type="SAM" id="MobiDB-lite"/>
    </source>
</evidence>
<evidence type="ECO:0000313" key="3">
    <source>
        <dbReference type="Proteomes" id="UP001500631"/>
    </source>
</evidence>
<comment type="caution">
    <text evidence="2">The sequence shown here is derived from an EMBL/GenBank/DDBJ whole genome shotgun (WGS) entry which is preliminary data.</text>
</comment>
<organism evidence="2 3">
    <name type="scientific">Wohlfahrtiimonas larvae</name>
    <dbReference type="NCBI Taxonomy" id="1157986"/>
    <lineage>
        <taxon>Bacteria</taxon>
        <taxon>Pseudomonadati</taxon>
        <taxon>Pseudomonadota</taxon>
        <taxon>Gammaproteobacteria</taxon>
        <taxon>Cardiobacteriales</taxon>
        <taxon>Ignatzschineriaceae</taxon>
        <taxon>Wohlfahrtiimonas</taxon>
    </lineage>
</organism>
<reference evidence="3" key="1">
    <citation type="journal article" date="2019" name="Int. J. Syst. Evol. Microbiol.">
        <title>The Global Catalogue of Microorganisms (GCM) 10K type strain sequencing project: providing services to taxonomists for standard genome sequencing and annotation.</title>
        <authorList>
            <consortium name="The Broad Institute Genomics Platform"/>
            <consortium name="The Broad Institute Genome Sequencing Center for Infectious Disease"/>
            <person name="Wu L."/>
            <person name="Ma J."/>
        </authorList>
    </citation>
    <scope>NUCLEOTIDE SEQUENCE [LARGE SCALE GENOMIC DNA]</scope>
    <source>
        <strain evidence="3">JCM 18424</strain>
    </source>
</reference>
<feature type="compositionally biased region" description="Basic and acidic residues" evidence="1">
    <location>
        <begin position="32"/>
        <end position="49"/>
    </location>
</feature>
<sequence length="196" mass="22697">MSLRDQLLKAGVVSEDRAKKVEQEKKKTKHQSYRDKDVKAKLDAEKKAQQDAILASEKAQKAKSQESNHEVSLKQRRKALRIEARRIIDQKRVNVAEANDQFNFSSDGKKIRYVSVTAEQRKQLGNGQLAICRNDRDGFDYPLIPKENALRLVEIEKLMDERWVYLLIDPQEVVDNADEWAAWDAYEAELAKEKNN</sequence>
<dbReference type="Proteomes" id="UP001500631">
    <property type="component" value="Unassembled WGS sequence"/>
</dbReference>
<evidence type="ECO:0000313" key="2">
    <source>
        <dbReference type="EMBL" id="GAA5098478.1"/>
    </source>
</evidence>
<keyword evidence="3" id="KW-1185">Reference proteome</keyword>
<accession>A0ABP9MLU3</accession>
<protein>
    <submittedName>
        <fullName evidence="2">DUF2058 domain-containing protein</fullName>
    </submittedName>
</protein>
<feature type="compositionally biased region" description="Basic and acidic residues" evidence="1">
    <location>
        <begin position="14"/>
        <end position="25"/>
    </location>
</feature>
<dbReference type="EMBL" id="BAABKE010000003">
    <property type="protein sequence ID" value="GAA5098478.1"/>
    <property type="molecule type" value="Genomic_DNA"/>
</dbReference>
<dbReference type="Pfam" id="PF09831">
    <property type="entry name" value="DUF2058"/>
    <property type="match status" value="1"/>
</dbReference>